<feature type="transmembrane region" description="Helical" evidence="6">
    <location>
        <begin position="74"/>
        <end position="92"/>
    </location>
</feature>
<dbReference type="Proteomes" id="UP001303946">
    <property type="component" value="Chromosome"/>
</dbReference>
<keyword evidence="5 6" id="KW-0472">Membrane</keyword>
<keyword evidence="4 6" id="KW-1133">Transmembrane helix</keyword>
<evidence type="ECO:0000256" key="6">
    <source>
        <dbReference type="SAM" id="Phobius"/>
    </source>
</evidence>
<dbReference type="PANTHER" id="PTHR30086:SF20">
    <property type="entry name" value="ARGININE EXPORTER PROTEIN ARGO-RELATED"/>
    <property type="match status" value="1"/>
</dbReference>
<gene>
    <name evidence="7" type="ORF">RXV79_10580</name>
</gene>
<feature type="transmembrane region" description="Helical" evidence="6">
    <location>
        <begin position="44"/>
        <end position="68"/>
    </location>
</feature>
<evidence type="ECO:0000256" key="5">
    <source>
        <dbReference type="ARBA" id="ARBA00023136"/>
    </source>
</evidence>
<name>A0ABZ0D579_9BURK</name>
<accession>A0ABZ0D579</accession>
<dbReference type="PIRSF" id="PIRSF006324">
    <property type="entry name" value="LeuE"/>
    <property type="match status" value="1"/>
</dbReference>
<evidence type="ECO:0000313" key="7">
    <source>
        <dbReference type="EMBL" id="WOB10485.1"/>
    </source>
</evidence>
<reference evidence="7 8" key="1">
    <citation type="submission" date="2023-10" db="EMBL/GenBank/DDBJ databases">
        <title>Bacteria for the degradation of biodegradable plastic PBAT(Polybutylene adipate terephthalate).</title>
        <authorList>
            <person name="Weon H.-Y."/>
            <person name="Yeon J."/>
        </authorList>
    </citation>
    <scope>NUCLEOTIDE SEQUENCE [LARGE SCALE GENOMIC DNA]</scope>
    <source>
        <strain evidence="7 8">SBD 7-3</strain>
    </source>
</reference>
<comment type="subcellular location">
    <subcellularLocation>
        <location evidence="1">Cell membrane</location>
        <topology evidence="1">Multi-pass membrane protein</topology>
    </subcellularLocation>
</comment>
<dbReference type="InterPro" id="IPR001123">
    <property type="entry name" value="LeuE-type"/>
</dbReference>
<evidence type="ECO:0000313" key="8">
    <source>
        <dbReference type="Proteomes" id="UP001303946"/>
    </source>
</evidence>
<evidence type="ECO:0000256" key="3">
    <source>
        <dbReference type="ARBA" id="ARBA00022692"/>
    </source>
</evidence>
<organism evidence="7 8">
    <name type="scientific">Piscinibacter gummiphilus</name>
    <dbReference type="NCBI Taxonomy" id="946333"/>
    <lineage>
        <taxon>Bacteria</taxon>
        <taxon>Pseudomonadati</taxon>
        <taxon>Pseudomonadota</taxon>
        <taxon>Betaproteobacteria</taxon>
        <taxon>Burkholderiales</taxon>
        <taxon>Sphaerotilaceae</taxon>
        <taxon>Piscinibacter</taxon>
    </lineage>
</organism>
<evidence type="ECO:0000256" key="2">
    <source>
        <dbReference type="ARBA" id="ARBA00022475"/>
    </source>
</evidence>
<sequence>MLEALGVHDLPLFIAAGLLLNVTPGADMLYVAGHAASGGRRAGLLAALGIGAGCLFHVALATIGLSALLASSELAFNLVKWAGAGYLVWMGFGMLRARAGGGHESAPPDVHRVFWRGVLTNALNPKVALFFLAFLPQFMTPEAPHQALGFALLGLVFTVNGTLVTLAFAWLAGTARERFAEQVQGRRLGLWCQRAAGAMFIGLGIRLAVSSR</sequence>
<keyword evidence="8" id="KW-1185">Reference proteome</keyword>
<dbReference type="RefSeq" id="WP_316703394.1">
    <property type="nucleotide sequence ID" value="NZ_CP136336.1"/>
</dbReference>
<dbReference type="EMBL" id="CP136336">
    <property type="protein sequence ID" value="WOB10485.1"/>
    <property type="molecule type" value="Genomic_DNA"/>
</dbReference>
<dbReference type="PANTHER" id="PTHR30086">
    <property type="entry name" value="ARGININE EXPORTER PROTEIN ARGO"/>
    <property type="match status" value="1"/>
</dbReference>
<protein>
    <submittedName>
        <fullName evidence="7">LysE family translocator</fullName>
    </submittedName>
</protein>
<feature type="transmembrane region" description="Helical" evidence="6">
    <location>
        <begin position="113"/>
        <end position="135"/>
    </location>
</feature>
<keyword evidence="3 6" id="KW-0812">Transmembrane</keyword>
<keyword evidence="2" id="KW-1003">Cell membrane</keyword>
<feature type="transmembrane region" description="Helical" evidence="6">
    <location>
        <begin position="147"/>
        <end position="171"/>
    </location>
</feature>
<dbReference type="Pfam" id="PF01810">
    <property type="entry name" value="LysE"/>
    <property type="match status" value="1"/>
</dbReference>
<proteinExistence type="predicted"/>
<evidence type="ECO:0000256" key="1">
    <source>
        <dbReference type="ARBA" id="ARBA00004651"/>
    </source>
</evidence>
<feature type="transmembrane region" description="Helical" evidence="6">
    <location>
        <begin position="12"/>
        <end position="32"/>
    </location>
</feature>
<evidence type="ECO:0000256" key="4">
    <source>
        <dbReference type="ARBA" id="ARBA00022989"/>
    </source>
</evidence>